<accession>A0A0K8RBD8</accession>
<name>A0A0K8RBD8_IXORI</name>
<dbReference type="EMBL" id="GADI01006009">
    <property type="protein sequence ID" value="JAA67799.1"/>
    <property type="molecule type" value="mRNA"/>
</dbReference>
<proteinExistence type="evidence at transcript level"/>
<dbReference type="AlphaFoldDB" id="A0A0K8RBD8"/>
<organism evidence="1">
    <name type="scientific">Ixodes ricinus</name>
    <name type="common">Common tick</name>
    <name type="synonym">Acarus ricinus</name>
    <dbReference type="NCBI Taxonomy" id="34613"/>
    <lineage>
        <taxon>Eukaryota</taxon>
        <taxon>Metazoa</taxon>
        <taxon>Ecdysozoa</taxon>
        <taxon>Arthropoda</taxon>
        <taxon>Chelicerata</taxon>
        <taxon>Arachnida</taxon>
        <taxon>Acari</taxon>
        <taxon>Parasitiformes</taxon>
        <taxon>Ixodida</taxon>
        <taxon>Ixodoidea</taxon>
        <taxon>Ixodidae</taxon>
        <taxon>Ixodinae</taxon>
        <taxon>Ixodes</taxon>
    </lineage>
</organism>
<sequence length="154" mass="17406">MCNIFLFVKSYCDTPSLFRGCFQIFVGLQRRTLSLSKMQLVVFAVVLILPTLQSGGFLFGSEILDDCPDILTRCGDIQCRLDGSGDFYDYDPQFCTLTCTKPSTPRKLPDGVCSPGYGLNCTRFGRESLLNWEFTLQSSLNHVLVKWCPDYLKK</sequence>
<reference evidence="1" key="1">
    <citation type="submission" date="2012-12" db="EMBL/GenBank/DDBJ databases">
        <title>Identification and characterization of a phenylalanine ammonia-lyase gene family in Isatis indigotica Fort.</title>
        <authorList>
            <person name="Liu Q."/>
            <person name="Chen J."/>
            <person name="Zhou X."/>
            <person name="Di P."/>
            <person name="Xiao Y."/>
            <person name="Xuan H."/>
            <person name="Zhang L."/>
            <person name="Chen W."/>
        </authorList>
    </citation>
    <scope>NUCLEOTIDE SEQUENCE</scope>
    <source>
        <tissue evidence="1">Salivary gland</tissue>
    </source>
</reference>
<protein>
    <submittedName>
        <fullName evidence="1">Putative ixodes 10 kDa peptide protein</fullName>
    </submittedName>
</protein>
<evidence type="ECO:0000313" key="1">
    <source>
        <dbReference type="EMBL" id="JAA67799.1"/>
    </source>
</evidence>